<name>A0A6C2YQV7_9BACT</name>
<protein>
    <submittedName>
        <fullName evidence="2">Uncharacterized protein</fullName>
    </submittedName>
</protein>
<dbReference type="EMBL" id="LR586016">
    <property type="protein sequence ID" value="VIP04030.1"/>
    <property type="molecule type" value="Genomic_DNA"/>
</dbReference>
<dbReference type="AlphaFoldDB" id="A0A6C2YQV7"/>
<evidence type="ECO:0000313" key="3">
    <source>
        <dbReference type="Proteomes" id="UP000464378"/>
    </source>
</evidence>
<dbReference type="RefSeq" id="WP_197740744.1">
    <property type="nucleotide sequence ID" value="NZ_LR593887.1"/>
</dbReference>
<sequence length="166" mass="18527">MESWKLVWRKGFAPCLSTTGLMALREALIQDDHRLTQGTTTTPPPMMCVSEWPVEGACALGYCGWQGEGLTTVTEVEEFFARTCYEADVRMGEPAGCRYFLNWFDDTPRAEMLRDLLEEVERTLSERITGEPNPDAVKSSTTTEPAPKRVASKRKSKKKSGNDVAA</sequence>
<proteinExistence type="predicted"/>
<organism evidence="2">
    <name type="scientific">Tuwongella immobilis</name>
    <dbReference type="NCBI Taxonomy" id="692036"/>
    <lineage>
        <taxon>Bacteria</taxon>
        <taxon>Pseudomonadati</taxon>
        <taxon>Planctomycetota</taxon>
        <taxon>Planctomycetia</taxon>
        <taxon>Gemmatales</taxon>
        <taxon>Gemmataceae</taxon>
        <taxon>Tuwongella</taxon>
    </lineage>
</organism>
<dbReference type="EMBL" id="LR593887">
    <property type="protein sequence ID" value="VTS05427.1"/>
    <property type="molecule type" value="Genomic_DNA"/>
</dbReference>
<evidence type="ECO:0000256" key="1">
    <source>
        <dbReference type="SAM" id="MobiDB-lite"/>
    </source>
</evidence>
<dbReference type="KEGG" id="tim:GMBLW1_51630"/>
<accession>A0A6C2YQV7</accession>
<feature type="region of interest" description="Disordered" evidence="1">
    <location>
        <begin position="124"/>
        <end position="166"/>
    </location>
</feature>
<feature type="compositionally biased region" description="Basic residues" evidence="1">
    <location>
        <begin position="150"/>
        <end position="159"/>
    </location>
</feature>
<evidence type="ECO:0000313" key="2">
    <source>
        <dbReference type="EMBL" id="VIP04030.1"/>
    </source>
</evidence>
<dbReference type="InParanoid" id="A0A6C2YQV7"/>
<reference evidence="2" key="1">
    <citation type="submission" date="2019-04" db="EMBL/GenBank/DDBJ databases">
        <authorList>
            <consortium name="Science for Life Laboratories"/>
        </authorList>
    </citation>
    <scope>NUCLEOTIDE SEQUENCE</scope>
    <source>
        <strain evidence="2">MBLW1</strain>
    </source>
</reference>
<gene>
    <name evidence="2" type="ORF">GMBLW1_51630</name>
</gene>
<dbReference type="Proteomes" id="UP000464378">
    <property type="component" value="Chromosome"/>
</dbReference>
<keyword evidence="3" id="KW-1185">Reference proteome</keyword>